<dbReference type="Proteomes" id="UP001272137">
    <property type="component" value="Unassembled WGS sequence"/>
</dbReference>
<organism evidence="2 3">
    <name type="scientific">Burkholderia thailandensis</name>
    <dbReference type="NCBI Taxonomy" id="57975"/>
    <lineage>
        <taxon>Bacteria</taxon>
        <taxon>Pseudomonadati</taxon>
        <taxon>Pseudomonadota</taxon>
        <taxon>Betaproteobacteria</taxon>
        <taxon>Burkholderiales</taxon>
        <taxon>Burkholderiaceae</taxon>
        <taxon>Burkholderia</taxon>
        <taxon>pseudomallei group</taxon>
    </lineage>
</organism>
<dbReference type="AlphaFoldDB" id="A0AAW9CS95"/>
<evidence type="ECO:0000313" key="2">
    <source>
        <dbReference type="EMBL" id="MDW9251494.1"/>
    </source>
</evidence>
<proteinExistence type="predicted"/>
<feature type="region of interest" description="Disordered" evidence="1">
    <location>
        <begin position="1"/>
        <end position="31"/>
    </location>
</feature>
<accession>A0AAW9CS95</accession>
<protein>
    <submittedName>
        <fullName evidence="2">Uncharacterized protein</fullName>
    </submittedName>
</protein>
<sequence>MPRRSRSFRADRADGLTQCGNARRRPTAESPLTHVNCAPAFAIYSEQREVDWIMPE</sequence>
<evidence type="ECO:0000313" key="3">
    <source>
        <dbReference type="Proteomes" id="UP001272137"/>
    </source>
</evidence>
<evidence type="ECO:0000256" key="1">
    <source>
        <dbReference type="SAM" id="MobiDB-lite"/>
    </source>
</evidence>
<comment type="caution">
    <text evidence="2">The sequence shown here is derived from an EMBL/GenBank/DDBJ whole genome shotgun (WGS) entry which is preliminary data.</text>
</comment>
<name>A0AAW9CS95_BURTH</name>
<dbReference type="EMBL" id="QXCT01000001">
    <property type="protein sequence ID" value="MDW9251494.1"/>
    <property type="molecule type" value="Genomic_DNA"/>
</dbReference>
<gene>
    <name evidence="2" type="ORF">C7S16_6930</name>
</gene>
<reference evidence="2" key="1">
    <citation type="submission" date="2018-08" db="EMBL/GenBank/DDBJ databases">
        <title>Identification of Burkholderia cepacia strains that express a Burkholderia pseudomallei-like capsular polysaccharide.</title>
        <authorList>
            <person name="Burtnick M.N."/>
            <person name="Vongsouvath M."/>
            <person name="Newton P."/>
            <person name="Wuthiekanun V."/>
            <person name="Limmathurotsakul D."/>
            <person name="Brett P.J."/>
            <person name="Chantratita N."/>
            <person name="Dance D.A."/>
        </authorList>
    </citation>
    <scope>NUCLEOTIDE SEQUENCE</scope>
    <source>
        <strain evidence="2">SBXCC001</strain>
    </source>
</reference>